<dbReference type="PANTHER" id="PTHR10537">
    <property type="entry name" value="DNA PRIMASE LARGE SUBUNIT"/>
    <property type="match status" value="1"/>
</dbReference>
<dbReference type="GO" id="GO:0006269">
    <property type="term" value="P:DNA replication, synthesis of primer"/>
    <property type="evidence" value="ECO:0007669"/>
    <property type="project" value="UniProtKB-KW"/>
</dbReference>
<evidence type="ECO:0000256" key="5">
    <source>
        <dbReference type="ARBA" id="ARBA00022705"/>
    </source>
</evidence>
<keyword evidence="7" id="KW-0408">Iron</keyword>
<dbReference type="CDD" id="cd07322">
    <property type="entry name" value="PriL_PriS_Eukaryotic"/>
    <property type="match status" value="1"/>
</dbReference>
<feature type="domain" description="DNA primase large subunit C-terminal" evidence="10">
    <location>
        <begin position="267"/>
        <end position="444"/>
    </location>
</feature>
<dbReference type="InParanoid" id="A0A1Z5KFM3"/>
<evidence type="ECO:0000256" key="9">
    <source>
        <dbReference type="ARBA" id="ARBA00023125"/>
    </source>
</evidence>
<evidence type="ECO:0000256" key="2">
    <source>
        <dbReference type="ARBA" id="ARBA00010564"/>
    </source>
</evidence>
<dbReference type="GO" id="GO:0005658">
    <property type="term" value="C:alpha DNA polymerase:primase complex"/>
    <property type="evidence" value="ECO:0007669"/>
    <property type="project" value="TreeGrafter"/>
</dbReference>
<dbReference type="InterPro" id="IPR007238">
    <property type="entry name" value="DNA_primase_lsu_euk/arc"/>
</dbReference>
<dbReference type="GO" id="GO:0051539">
    <property type="term" value="F:4 iron, 4 sulfur cluster binding"/>
    <property type="evidence" value="ECO:0007669"/>
    <property type="project" value="UniProtKB-KW"/>
</dbReference>
<evidence type="ECO:0000256" key="1">
    <source>
        <dbReference type="ARBA" id="ARBA00001966"/>
    </source>
</evidence>
<dbReference type="OrthoDB" id="421393at2759"/>
<dbReference type="EMBL" id="BDSP01000219">
    <property type="protein sequence ID" value="GAX25093.1"/>
    <property type="molecule type" value="Genomic_DNA"/>
</dbReference>
<evidence type="ECO:0000313" key="12">
    <source>
        <dbReference type="Proteomes" id="UP000198406"/>
    </source>
</evidence>
<dbReference type="GO" id="GO:0046872">
    <property type="term" value="F:metal ion binding"/>
    <property type="evidence" value="ECO:0007669"/>
    <property type="project" value="UniProtKB-KW"/>
</dbReference>
<keyword evidence="5" id="KW-0235">DNA replication</keyword>
<keyword evidence="12" id="KW-1185">Reference proteome</keyword>
<dbReference type="Pfam" id="PF26466">
    <property type="entry name" value="DNA_primase_lrg_N"/>
    <property type="match status" value="1"/>
</dbReference>
<dbReference type="PANTHER" id="PTHR10537:SF3">
    <property type="entry name" value="DNA PRIMASE LARGE SUBUNIT"/>
    <property type="match status" value="1"/>
</dbReference>
<sequence>MNVIGLTPKSMKHAESNLPSLNWYDTTPNYELSLDQFEVYALKRLKVLRKIEQIKMMKVTPDVIRQKLDRVIKQEDLTDHDIDEASHFILRLSYCQTEELRRWFLQQEAALFRHRLQALSEQQLAYAVRKYAQLQPISAAEKEKYRDSLLQFTTPVEYQTAQFYAVPFTQALSLLATRQCFLRAGSAYVPQSKVLTILEGKFRTDLARFLALLANAGSFQAAQDAEASRIYPLLKNMHRALVPPREQQMHLPAGQVLTADNVEQFTSSMPLCMRQIHAGLKADHHLKYQARLQYGFFLRGAQMSLEDALLFFQRHFTKVTNEKFQKEYAYNIRHMYGKEGGTKDGRKEGQLGYGCSKIIGGLVAPSSANEHHGCPFKHYDEQNLHRLLQKLNIGDEKDRREILQQKKMQQYQLACLKHFEVTHPNAFSSDVPMDNVGNHPNAWFQASVTYQNKFQSTSSSNPSEPPKAVSP</sequence>
<evidence type="ECO:0000256" key="4">
    <source>
        <dbReference type="ARBA" id="ARBA00022515"/>
    </source>
</evidence>
<dbReference type="Pfam" id="PF04104">
    <property type="entry name" value="DNA_primase_lrg"/>
    <property type="match status" value="1"/>
</dbReference>
<evidence type="ECO:0000256" key="8">
    <source>
        <dbReference type="ARBA" id="ARBA00023014"/>
    </source>
</evidence>
<keyword evidence="8" id="KW-0411">Iron-sulfur</keyword>
<organism evidence="11 12">
    <name type="scientific">Fistulifera solaris</name>
    <name type="common">Oleaginous diatom</name>
    <dbReference type="NCBI Taxonomy" id="1519565"/>
    <lineage>
        <taxon>Eukaryota</taxon>
        <taxon>Sar</taxon>
        <taxon>Stramenopiles</taxon>
        <taxon>Ochrophyta</taxon>
        <taxon>Bacillariophyta</taxon>
        <taxon>Bacillariophyceae</taxon>
        <taxon>Bacillariophycidae</taxon>
        <taxon>Naviculales</taxon>
        <taxon>Naviculaceae</taxon>
        <taxon>Fistulifera</taxon>
    </lineage>
</organism>
<protein>
    <submittedName>
        <fullName evidence="11">DNA primase large subunit</fullName>
    </submittedName>
</protein>
<name>A0A1Z5KFM3_FISSO</name>
<keyword evidence="6" id="KW-0479">Metal-binding</keyword>
<dbReference type="AlphaFoldDB" id="A0A1Z5KFM3"/>
<keyword evidence="3" id="KW-0004">4Fe-4S</keyword>
<evidence type="ECO:0000313" key="11">
    <source>
        <dbReference type="EMBL" id="GAX25093.1"/>
    </source>
</evidence>
<evidence type="ECO:0000256" key="7">
    <source>
        <dbReference type="ARBA" id="ARBA00023004"/>
    </source>
</evidence>
<proteinExistence type="inferred from homology"/>
<gene>
    <name evidence="11" type="ORF">FisN_10Lh293</name>
</gene>
<evidence type="ECO:0000256" key="3">
    <source>
        <dbReference type="ARBA" id="ARBA00022485"/>
    </source>
</evidence>
<comment type="caution">
    <text evidence="11">The sequence shown here is derived from an EMBL/GenBank/DDBJ whole genome shotgun (WGS) entry which is preliminary data.</text>
</comment>
<evidence type="ECO:0000259" key="10">
    <source>
        <dbReference type="Pfam" id="PF04104"/>
    </source>
</evidence>
<dbReference type="Gene3D" id="1.20.930.80">
    <property type="match status" value="1"/>
</dbReference>
<dbReference type="InterPro" id="IPR016558">
    <property type="entry name" value="DNA_primase_lsu_euk"/>
</dbReference>
<keyword evidence="9" id="KW-0238">DNA-binding</keyword>
<reference evidence="11 12" key="1">
    <citation type="journal article" date="2015" name="Plant Cell">
        <title>Oil accumulation by the oleaginous diatom Fistulifera solaris as revealed by the genome and transcriptome.</title>
        <authorList>
            <person name="Tanaka T."/>
            <person name="Maeda Y."/>
            <person name="Veluchamy A."/>
            <person name="Tanaka M."/>
            <person name="Abida H."/>
            <person name="Marechal E."/>
            <person name="Bowler C."/>
            <person name="Muto M."/>
            <person name="Sunaga Y."/>
            <person name="Tanaka M."/>
            <person name="Yoshino T."/>
            <person name="Taniguchi T."/>
            <person name="Fukuda Y."/>
            <person name="Nemoto M."/>
            <person name="Matsumoto M."/>
            <person name="Wong P.S."/>
            <person name="Aburatani S."/>
            <person name="Fujibuchi W."/>
        </authorList>
    </citation>
    <scope>NUCLEOTIDE SEQUENCE [LARGE SCALE GENOMIC DNA]</scope>
    <source>
        <strain evidence="11 12">JPCC DA0580</strain>
    </source>
</reference>
<keyword evidence="4" id="KW-0639">Primosome</keyword>
<dbReference type="InterPro" id="IPR058560">
    <property type="entry name" value="DNA_primase_C"/>
</dbReference>
<accession>A0A1Z5KFM3</accession>
<comment type="similarity">
    <text evidence="2">Belongs to the eukaryotic-type primase large subunit family.</text>
</comment>
<dbReference type="Proteomes" id="UP000198406">
    <property type="component" value="Unassembled WGS sequence"/>
</dbReference>
<dbReference type="GO" id="GO:0003677">
    <property type="term" value="F:DNA binding"/>
    <property type="evidence" value="ECO:0007669"/>
    <property type="project" value="UniProtKB-KW"/>
</dbReference>
<dbReference type="FunCoup" id="A0A1Z5KFM3">
    <property type="interactions" value="788"/>
</dbReference>
<comment type="cofactor">
    <cofactor evidence="1">
        <name>[4Fe-4S] cluster</name>
        <dbReference type="ChEBI" id="CHEBI:49883"/>
    </cofactor>
</comment>
<dbReference type="GO" id="GO:0006270">
    <property type="term" value="P:DNA replication initiation"/>
    <property type="evidence" value="ECO:0007669"/>
    <property type="project" value="TreeGrafter"/>
</dbReference>
<evidence type="ECO:0000256" key="6">
    <source>
        <dbReference type="ARBA" id="ARBA00022723"/>
    </source>
</evidence>